<keyword evidence="1" id="KW-0732">Signal</keyword>
<feature type="chain" id="PRO_5027013131" description="Lipoprotein" evidence="1">
    <location>
        <begin position="24"/>
        <end position="148"/>
    </location>
</feature>
<accession>A0A6J4N183</accession>
<evidence type="ECO:0008006" key="3">
    <source>
        <dbReference type="Google" id="ProtNLM"/>
    </source>
</evidence>
<reference evidence="2" key="1">
    <citation type="submission" date="2020-02" db="EMBL/GenBank/DDBJ databases">
        <authorList>
            <person name="Meier V. D."/>
        </authorList>
    </citation>
    <scope>NUCLEOTIDE SEQUENCE</scope>
    <source>
        <strain evidence="2">AVDCRST_MAG94</strain>
    </source>
</reference>
<sequence>MRFLKFMTLVLLPLAGCSWLGQPAPYNGTLAFDGGSTEPFVVQVYNNELGSGNTDKQIVVELTADQTLISAGDTFRRVMLAGSNASCTAKEYLRGKLESERRGACNFLNGWFEETVNGRKTGKTIKIAFDPAVLEGEHERLQAALRSP</sequence>
<dbReference type="AlphaFoldDB" id="A0A6J4N183"/>
<evidence type="ECO:0000313" key="2">
    <source>
        <dbReference type="EMBL" id="CAA9370036.1"/>
    </source>
</evidence>
<feature type="signal peptide" evidence="1">
    <location>
        <begin position="1"/>
        <end position="23"/>
    </location>
</feature>
<dbReference type="EMBL" id="CADCTY010001424">
    <property type="protein sequence ID" value="CAA9370036.1"/>
    <property type="molecule type" value="Genomic_DNA"/>
</dbReference>
<organism evidence="2">
    <name type="scientific">uncultured Leptolyngbya sp</name>
    <dbReference type="NCBI Taxonomy" id="332963"/>
    <lineage>
        <taxon>Bacteria</taxon>
        <taxon>Bacillati</taxon>
        <taxon>Cyanobacteriota</taxon>
        <taxon>Cyanophyceae</taxon>
        <taxon>Leptolyngbyales</taxon>
        <taxon>Leptolyngbyaceae</taxon>
        <taxon>Leptolyngbya group</taxon>
        <taxon>Leptolyngbya</taxon>
        <taxon>environmental samples</taxon>
    </lineage>
</organism>
<protein>
    <recommendedName>
        <fullName evidence="3">Lipoprotein</fullName>
    </recommendedName>
</protein>
<evidence type="ECO:0000256" key="1">
    <source>
        <dbReference type="SAM" id="SignalP"/>
    </source>
</evidence>
<gene>
    <name evidence="2" type="ORF">AVDCRST_MAG94-4090</name>
</gene>
<proteinExistence type="predicted"/>
<name>A0A6J4N183_9CYAN</name>